<proteinExistence type="inferred from homology"/>
<dbReference type="SUPFAM" id="SSF54373">
    <property type="entry name" value="FAD-linked reductases, C-terminal domain"/>
    <property type="match status" value="1"/>
</dbReference>
<dbReference type="GO" id="GO:0016614">
    <property type="term" value="F:oxidoreductase activity, acting on CH-OH group of donors"/>
    <property type="evidence" value="ECO:0007669"/>
    <property type="project" value="InterPro"/>
</dbReference>
<evidence type="ECO:0000256" key="1">
    <source>
        <dbReference type="ARBA" id="ARBA00001974"/>
    </source>
</evidence>
<dbReference type="GO" id="GO:0050660">
    <property type="term" value="F:flavin adenine dinucleotide binding"/>
    <property type="evidence" value="ECO:0007669"/>
    <property type="project" value="InterPro"/>
</dbReference>
<name>A0AAW0GFW2_9APHY</name>
<dbReference type="Gene3D" id="3.50.50.60">
    <property type="entry name" value="FAD/NAD(P)-binding domain"/>
    <property type="match status" value="1"/>
</dbReference>
<dbReference type="InterPro" id="IPR000172">
    <property type="entry name" value="GMC_OxRdtase_N"/>
</dbReference>
<dbReference type="Gene3D" id="3.30.560.10">
    <property type="entry name" value="Glucose Oxidase, domain 3"/>
    <property type="match status" value="1"/>
</dbReference>
<dbReference type="Pfam" id="PF00732">
    <property type="entry name" value="GMC_oxred_N"/>
    <property type="match status" value="1"/>
</dbReference>
<evidence type="ECO:0000256" key="4">
    <source>
        <dbReference type="ARBA" id="ARBA00022729"/>
    </source>
</evidence>
<organism evidence="9 10">
    <name type="scientific">Cerrena zonata</name>
    <dbReference type="NCBI Taxonomy" id="2478898"/>
    <lineage>
        <taxon>Eukaryota</taxon>
        <taxon>Fungi</taxon>
        <taxon>Dikarya</taxon>
        <taxon>Basidiomycota</taxon>
        <taxon>Agaricomycotina</taxon>
        <taxon>Agaricomycetes</taxon>
        <taxon>Polyporales</taxon>
        <taxon>Cerrenaceae</taxon>
        <taxon>Cerrena</taxon>
    </lineage>
</organism>
<evidence type="ECO:0000259" key="8">
    <source>
        <dbReference type="Pfam" id="PF05199"/>
    </source>
</evidence>
<evidence type="ECO:0000313" key="10">
    <source>
        <dbReference type="Proteomes" id="UP001385951"/>
    </source>
</evidence>
<protein>
    <submittedName>
        <fullName evidence="9">Uncharacterized protein</fullName>
    </submittedName>
</protein>
<dbReference type="AlphaFoldDB" id="A0AAW0GFW2"/>
<evidence type="ECO:0000256" key="2">
    <source>
        <dbReference type="ARBA" id="ARBA00010790"/>
    </source>
</evidence>
<dbReference type="PIRSF" id="PIRSF000137">
    <property type="entry name" value="Alcohol_oxidase"/>
    <property type="match status" value="1"/>
</dbReference>
<keyword evidence="6" id="KW-0560">Oxidoreductase</keyword>
<evidence type="ECO:0000256" key="6">
    <source>
        <dbReference type="ARBA" id="ARBA00023002"/>
    </source>
</evidence>
<comment type="caution">
    <text evidence="9">The sequence shown here is derived from an EMBL/GenBank/DDBJ whole genome shotgun (WGS) entry which is preliminary data.</text>
</comment>
<dbReference type="SUPFAM" id="SSF51905">
    <property type="entry name" value="FAD/NAD(P)-binding domain"/>
    <property type="match status" value="1"/>
</dbReference>
<keyword evidence="5" id="KW-0274">FAD</keyword>
<dbReference type="InterPro" id="IPR036188">
    <property type="entry name" value="FAD/NAD-bd_sf"/>
</dbReference>
<reference evidence="9 10" key="1">
    <citation type="submission" date="2022-09" db="EMBL/GenBank/DDBJ databases">
        <authorList>
            <person name="Palmer J.M."/>
        </authorList>
    </citation>
    <scope>NUCLEOTIDE SEQUENCE [LARGE SCALE GENOMIC DNA]</scope>
    <source>
        <strain evidence="9 10">DSM 7382</strain>
    </source>
</reference>
<dbReference type="Proteomes" id="UP001385951">
    <property type="component" value="Unassembled WGS sequence"/>
</dbReference>
<evidence type="ECO:0000256" key="5">
    <source>
        <dbReference type="ARBA" id="ARBA00022827"/>
    </source>
</evidence>
<dbReference type="PANTHER" id="PTHR11552">
    <property type="entry name" value="GLUCOSE-METHANOL-CHOLINE GMC OXIDOREDUCTASE"/>
    <property type="match status" value="1"/>
</dbReference>
<dbReference type="Pfam" id="PF05199">
    <property type="entry name" value="GMC_oxred_C"/>
    <property type="match status" value="1"/>
</dbReference>
<dbReference type="PANTHER" id="PTHR11552:SF201">
    <property type="entry name" value="GLUCOSE-METHANOL-CHOLINE OXIDOREDUCTASE N-TERMINAL DOMAIN-CONTAINING PROTEIN"/>
    <property type="match status" value="1"/>
</dbReference>
<accession>A0AAW0GFW2</accession>
<dbReference type="InterPro" id="IPR007867">
    <property type="entry name" value="GMC_OxRtase_C"/>
</dbReference>
<dbReference type="InterPro" id="IPR012132">
    <property type="entry name" value="GMC_OxRdtase"/>
</dbReference>
<comment type="similarity">
    <text evidence="2">Belongs to the GMC oxidoreductase family.</text>
</comment>
<keyword evidence="4" id="KW-0732">Signal</keyword>
<evidence type="ECO:0000313" key="9">
    <source>
        <dbReference type="EMBL" id="KAK7690599.1"/>
    </source>
</evidence>
<dbReference type="EMBL" id="JASBNA010000006">
    <property type="protein sequence ID" value="KAK7690599.1"/>
    <property type="molecule type" value="Genomic_DNA"/>
</dbReference>
<comment type="cofactor">
    <cofactor evidence="1">
        <name>FAD</name>
        <dbReference type="ChEBI" id="CHEBI:57692"/>
    </cofactor>
</comment>
<sequence length="544" mass="59421">MTGILSVLLRFVNDRTIKHPRGKGLGGCSMINFFASVRPSKDELDAFENLGNPGWNWDSLLYYMKKSEQLQFPDISPEDSQHLALLPELEFRGLDGPLAKSFPIPNITDVHPKMMDALETLGVPRTLDGAIGRNVGATAVTTSIDRKTATRSYSASAYYAPNASRPNLLILTGANASKIHFTRNINGLQHAVSVEFVKDGVVKKVYARKEVIRSAGSLKIPQLLELSGIGNRAHLEPLGIETKIDLPGVGENLQDHVRVPTIIKSDERFPSREQLENEEVLEKQWSLYKEGKGMLAWGPSTFTAFIPAKTIANESDIQRWISFATLSSTPSITPHSVKLGFEKQFAIVQQRMNDSTHPVGQLLTLNAHSPVNGLEADAQKHYMSVLCACSNPLSRGTTHIASSDPMEASLIDPNYLSNPADVEILSQMVRFTLKLYQYQTEPFSDLVVGPVVPVFGQGEVDPETIVSHVRHTMETVCHPVGTASMLPLADGGVVDSELKVYGTSNLRVVDCSIIPLQVSSNIQALCYGIAEKAADLIKGANGVQ</sequence>
<gene>
    <name evidence="9" type="ORF">QCA50_005698</name>
</gene>
<evidence type="ECO:0000259" key="7">
    <source>
        <dbReference type="Pfam" id="PF00732"/>
    </source>
</evidence>
<keyword evidence="3" id="KW-0285">Flavoprotein</keyword>
<keyword evidence="10" id="KW-1185">Reference proteome</keyword>
<feature type="domain" description="Glucose-methanol-choline oxidoreductase C-terminal" evidence="8">
    <location>
        <begin position="392"/>
        <end position="530"/>
    </location>
</feature>
<feature type="domain" description="Glucose-methanol-choline oxidoreductase N-terminal" evidence="7">
    <location>
        <begin position="11"/>
        <end position="257"/>
    </location>
</feature>
<evidence type="ECO:0000256" key="3">
    <source>
        <dbReference type="ARBA" id="ARBA00022630"/>
    </source>
</evidence>